<name>A0A1F7YHW4_9BACT</name>
<feature type="domain" description="GIY-YIG" evidence="2">
    <location>
        <begin position="1"/>
        <end position="74"/>
    </location>
</feature>
<dbReference type="PROSITE" id="PS50164">
    <property type="entry name" value="GIY_YIG"/>
    <property type="match status" value="1"/>
</dbReference>
<comment type="similarity">
    <text evidence="1">Belongs to the UPF0213 family.</text>
</comment>
<dbReference type="CDD" id="cd10449">
    <property type="entry name" value="GIY-YIG_SLX1_like"/>
    <property type="match status" value="1"/>
</dbReference>
<dbReference type="InterPro" id="IPR000305">
    <property type="entry name" value="GIY-YIG_endonuc"/>
</dbReference>
<dbReference type="InterPro" id="IPR050190">
    <property type="entry name" value="UPF0213_domain"/>
</dbReference>
<dbReference type="Gene3D" id="3.40.1440.10">
    <property type="entry name" value="GIY-YIG endonuclease"/>
    <property type="match status" value="1"/>
</dbReference>
<reference evidence="3 4" key="1">
    <citation type="journal article" date="2016" name="Nat. Commun.">
        <title>Thousands of microbial genomes shed light on interconnected biogeochemical processes in an aquifer system.</title>
        <authorList>
            <person name="Anantharaman K."/>
            <person name="Brown C.T."/>
            <person name="Hug L.A."/>
            <person name="Sharon I."/>
            <person name="Castelle C.J."/>
            <person name="Probst A.J."/>
            <person name="Thomas B.C."/>
            <person name="Singh A."/>
            <person name="Wilkins M.J."/>
            <person name="Karaoz U."/>
            <person name="Brodie E.L."/>
            <person name="Williams K.H."/>
            <person name="Hubbard S.S."/>
            <person name="Banfield J.F."/>
        </authorList>
    </citation>
    <scope>NUCLEOTIDE SEQUENCE [LARGE SCALE GENOMIC DNA]</scope>
</reference>
<evidence type="ECO:0000313" key="4">
    <source>
        <dbReference type="Proteomes" id="UP000179221"/>
    </source>
</evidence>
<protein>
    <submittedName>
        <fullName evidence="3">Excinuclease ABC subunit C</fullName>
    </submittedName>
</protein>
<dbReference type="SUPFAM" id="SSF82771">
    <property type="entry name" value="GIY-YIG endonuclease"/>
    <property type="match status" value="1"/>
</dbReference>
<comment type="caution">
    <text evidence="3">The sequence shown here is derived from an EMBL/GenBank/DDBJ whole genome shotgun (WGS) entry which is preliminary data.</text>
</comment>
<accession>A0A1F7YHW4</accession>
<evidence type="ECO:0000256" key="1">
    <source>
        <dbReference type="ARBA" id="ARBA00007435"/>
    </source>
</evidence>
<dbReference type="InterPro" id="IPR035901">
    <property type="entry name" value="GIY-YIG_endonuc_sf"/>
</dbReference>
<dbReference type="EMBL" id="MGGL01000011">
    <property type="protein sequence ID" value="OGM26469.1"/>
    <property type="molecule type" value="Genomic_DNA"/>
</dbReference>
<dbReference type="Proteomes" id="UP000179221">
    <property type="component" value="Unassembled WGS sequence"/>
</dbReference>
<dbReference type="AlphaFoldDB" id="A0A1F7YHW4"/>
<dbReference type="PANTHER" id="PTHR34477">
    <property type="entry name" value="UPF0213 PROTEIN YHBQ"/>
    <property type="match status" value="1"/>
</dbReference>
<organism evidence="3 4">
    <name type="scientific">Candidatus Woesebacteria bacterium RIFCSPHIGHO2_01_FULL_40_22</name>
    <dbReference type="NCBI Taxonomy" id="1802499"/>
    <lineage>
        <taxon>Bacteria</taxon>
        <taxon>Candidatus Woeseibacteriota</taxon>
    </lineage>
</organism>
<dbReference type="Pfam" id="PF01541">
    <property type="entry name" value="GIY-YIG"/>
    <property type="match status" value="1"/>
</dbReference>
<dbReference type="PANTHER" id="PTHR34477:SF1">
    <property type="entry name" value="UPF0213 PROTEIN YHBQ"/>
    <property type="match status" value="1"/>
</dbReference>
<sequence>MHYVYILKLSNNSNYVGQTSDLKNRIKDHNKGNTNHTKKFLPVKLIFYCAFESKKKALNFEKYLKSGSGKAFKKKRLI</sequence>
<gene>
    <name evidence="3" type="ORF">A2628_02940</name>
</gene>
<evidence type="ECO:0000313" key="3">
    <source>
        <dbReference type="EMBL" id="OGM26469.1"/>
    </source>
</evidence>
<proteinExistence type="inferred from homology"/>
<evidence type="ECO:0000259" key="2">
    <source>
        <dbReference type="PROSITE" id="PS50164"/>
    </source>
</evidence>